<dbReference type="SUPFAM" id="SSF50249">
    <property type="entry name" value="Nucleic acid-binding proteins"/>
    <property type="match status" value="1"/>
</dbReference>
<reference evidence="4" key="1">
    <citation type="submission" date="2020-12" db="EMBL/GenBank/DDBJ databases">
        <authorList>
            <consortium name="Molecular Ecology Group"/>
        </authorList>
    </citation>
    <scope>NUCLEOTIDE SEQUENCE</scope>
    <source>
        <strain evidence="4">TBG_1078</strain>
    </source>
</reference>
<dbReference type="PANTHER" id="PTHR10744:SF9">
    <property type="entry name" value="40S RIBOSOMAL PROTEIN S11-RELATED"/>
    <property type="match status" value="1"/>
</dbReference>
<dbReference type="Proteomes" id="UP000645828">
    <property type="component" value="Unassembled WGS sequence"/>
</dbReference>
<dbReference type="GO" id="GO:0006412">
    <property type="term" value="P:translation"/>
    <property type="evidence" value="ECO:0007669"/>
    <property type="project" value="InterPro"/>
</dbReference>
<name>A0A811YV92_NYCPR</name>
<proteinExistence type="inferred from homology"/>
<dbReference type="PANTHER" id="PTHR10744">
    <property type="entry name" value="40S RIBOSOMAL PROTEIN S11 FAMILY MEMBER"/>
    <property type="match status" value="1"/>
</dbReference>
<protein>
    <submittedName>
        <fullName evidence="4">(raccoon dog) hypothetical protein</fullName>
    </submittedName>
</protein>
<dbReference type="InterPro" id="IPR012340">
    <property type="entry name" value="NA-bd_OB-fold"/>
</dbReference>
<keyword evidence="3" id="KW-0687">Ribonucleoprotein</keyword>
<organism evidence="4 5">
    <name type="scientific">Nyctereutes procyonoides</name>
    <name type="common">Raccoon dog</name>
    <name type="synonym">Canis procyonoides</name>
    <dbReference type="NCBI Taxonomy" id="34880"/>
    <lineage>
        <taxon>Eukaryota</taxon>
        <taxon>Metazoa</taxon>
        <taxon>Chordata</taxon>
        <taxon>Craniata</taxon>
        <taxon>Vertebrata</taxon>
        <taxon>Euteleostomi</taxon>
        <taxon>Mammalia</taxon>
        <taxon>Eutheria</taxon>
        <taxon>Laurasiatheria</taxon>
        <taxon>Carnivora</taxon>
        <taxon>Caniformia</taxon>
        <taxon>Canidae</taxon>
        <taxon>Nyctereutes</taxon>
    </lineage>
</organism>
<dbReference type="EMBL" id="CAJHUB010000749">
    <property type="protein sequence ID" value="CAD7680561.1"/>
    <property type="molecule type" value="Genomic_DNA"/>
</dbReference>
<dbReference type="GO" id="GO:0003735">
    <property type="term" value="F:structural constituent of ribosome"/>
    <property type="evidence" value="ECO:0007669"/>
    <property type="project" value="InterPro"/>
</dbReference>
<evidence type="ECO:0000256" key="3">
    <source>
        <dbReference type="ARBA" id="ARBA00023274"/>
    </source>
</evidence>
<evidence type="ECO:0000313" key="5">
    <source>
        <dbReference type="Proteomes" id="UP000645828"/>
    </source>
</evidence>
<gene>
    <name evidence="4" type="ORF">NYPRO_LOCUS13353</name>
</gene>
<dbReference type="Pfam" id="PF00366">
    <property type="entry name" value="Ribosomal_S17"/>
    <property type="match status" value="1"/>
</dbReference>
<evidence type="ECO:0000256" key="1">
    <source>
        <dbReference type="ARBA" id="ARBA00010254"/>
    </source>
</evidence>
<sequence>MVDIQPEPAYKGQPTSFQNKKRYNFFKKCHKNMSMHLSAPCCRDVRTGDLIAVGECQLLSKAVCFNVPKVTKAAGTKQQF</sequence>
<comment type="caution">
    <text evidence="4">The sequence shown here is derived from an EMBL/GenBank/DDBJ whole genome shotgun (WGS) entry which is preliminary data.</text>
</comment>
<evidence type="ECO:0000256" key="2">
    <source>
        <dbReference type="ARBA" id="ARBA00022980"/>
    </source>
</evidence>
<dbReference type="AlphaFoldDB" id="A0A811YV92"/>
<dbReference type="InterPro" id="IPR000266">
    <property type="entry name" value="Ribosomal_uS17"/>
</dbReference>
<keyword evidence="2" id="KW-0689">Ribosomal protein</keyword>
<dbReference type="Gene3D" id="2.40.50.1000">
    <property type="match status" value="1"/>
</dbReference>
<accession>A0A811YV92</accession>
<dbReference type="GO" id="GO:0022627">
    <property type="term" value="C:cytosolic small ribosomal subunit"/>
    <property type="evidence" value="ECO:0007669"/>
    <property type="project" value="TreeGrafter"/>
</dbReference>
<keyword evidence="5" id="KW-1185">Reference proteome</keyword>
<evidence type="ECO:0000313" key="4">
    <source>
        <dbReference type="EMBL" id="CAD7680561.1"/>
    </source>
</evidence>
<comment type="similarity">
    <text evidence="1">Belongs to the universal ribosomal protein uS17 family.</text>
</comment>